<dbReference type="SUPFAM" id="SSF50199">
    <property type="entry name" value="Staphylococcal nuclease"/>
    <property type="match status" value="1"/>
</dbReference>
<dbReference type="PROSITE" id="PS50830">
    <property type="entry name" value="TNASE_3"/>
    <property type="match status" value="1"/>
</dbReference>
<gene>
    <name evidence="7" type="ORF">A2696_02750</name>
</gene>
<proteinExistence type="predicted"/>
<feature type="domain" description="TNase-like" evidence="6">
    <location>
        <begin position="70"/>
        <end position="198"/>
    </location>
</feature>
<feature type="region of interest" description="Disordered" evidence="4">
    <location>
        <begin position="23"/>
        <end position="64"/>
    </location>
</feature>
<name>A0A1F5G1S7_9BACT</name>
<organism evidence="7 8">
    <name type="scientific">Candidatus Curtissbacteria bacterium RIFCSPHIGHO2_01_FULL_41_13</name>
    <dbReference type="NCBI Taxonomy" id="1797745"/>
    <lineage>
        <taxon>Bacteria</taxon>
        <taxon>Candidatus Curtissiibacteriota</taxon>
    </lineage>
</organism>
<feature type="region of interest" description="Disordered" evidence="4">
    <location>
        <begin position="192"/>
        <end position="222"/>
    </location>
</feature>
<dbReference type="PROSITE" id="PS51257">
    <property type="entry name" value="PROKAR_LIPOPROTEIN"/>
    <property type="match status" value="1"/>
</dbReference>
<feature type="compositionally biased region" description="Low complexity" evidence="4">
    <location>
        <begin position="200"/>
        <end position="217"/>
    </location>
</feature>
<evidence type="ECO:0000256" key="5">
    <source>
        <dbReference type="SAM" id="SignalP"/>
    </source>
</evidence>
<dbReference type="InterPro" id="IPR035437">
    <property type="entry name" value="SNase_OB-fold_sf"/>
</dbReference>
<dbReference type="PANTHER" id="PTHR12302">
    <property type="entry name" value="EBNA2 BINDING PROTEIN P100"/>
    <property type="match status" value="1"/>
</dbReference>
<dbReference type="AlphaFoldDB" id="A0A1F5G1S7"/>
<evidence type="ECO:0000256" key="3">
    <source>
        <dbReference type="ARBA" id="ARBA00022801"/>
    </source>
</evidence>
<dbReference type="PANTHER" id="PTHR12302:SF3">
    <property type="entry name" value="SERINE_THREONINE-PROTEIN KINASE 31"/>
    <property type="match status" value="1"/>
</dbReference>
<accession>A0A1F5G1S7</accession>
<evidence type="ECO:0000313" key="8">
    <source>
        <dbReference type="Proteomes" id="UP000177069"/>
    </source>
</evidence>
<dbReference type="SMART" id="SM00318">
    <property type="entry name" value="SNc"/>
    <property type="match status" value="1"/>
</dbReference>
<keyword evidence="5" id="KW-0732">Signal</keyword>
<keyword evidence="1" id="KW-0540">Nuclease</keyword>
<sequence length="269" mass="29437">MRLKNFITPLLISVLLLTGCSPTTSTETEQTVSPFPSVNEGENSSSQDITSPTPSVTPAQSPQSISQVLGAQTTMVTAVIDGDTIEIEGGQRIRYIGINTPETVDPRKPVECFGREASSKNKELVAGKSVRLEKDISETDKYRRLLRYVFIGNVFVNDYLVRQGYAYASSYPPDVKYQNQFNQAEREAKTNSRGLWSACSSTSTTNTPQTATTPPSTNGSNCDPSYPTVCIPPSPPDLDCPDITYRRFKVLPPDPHRFDGDHDGVGCES</sequence>
<evidence type="ECO:0000256" key="2">
    <source>
        <dbReference type="ARBA" id="ARBA00022759"/>
    </source>
</evidence>
<evidence type="ECO:0000313" key="7">
    <source>
        <dbReference type="EMBL" id="OGD85820.1"/>
    </source>
</evidence>
<evidence type="ECO:0000256" key="4">
    <source>
        <dbReference type="SAM" id="MobiDB-lite"/>
    </source>
</evidence>
<dbReference type="GO" id="GO:0016787">
    <property type="term" value="F:hydrolase activity"/>
    <property type="evidence" value="ECO:0007669"/>
    <property type="project" value="UniProtKB-KW"/>
</dbReference>
<protein>
    <recommendedName>
        <fullName evidence="6">TNase-like domain-containing protein</fullName>
    </recommendedName>
</protein>
<keyword evidence="3" id="KW-0378">Hydrolase</keyword>
<keyword evidence="2" id="KW-0255">Endonuclease</keyword>
<feature type="chain" id="PRO_5009518676" description="TNase-like domain-containing protein" evidence="5">
    <location>
        <begin position="26"/>
        <end position="269"/>
    </location>
</feature>
<feature type="signal peptide" evidence="5">
    <location>
        <begin position="1"/>
        <end position="25"/>
    </location>
</feature>
<evidence type="ECO:0000256" key="1">
    <source>
        <dbReference type="ARBA" id="ARBA00022722"/>
    </source>
</evidence>
<dbReference type="Gene3D" id="2.40.50.90">
    <property type="match status" value="1"/>
</dbReference>
<comment type="caution">
    <text evidence="7">The sequence shown here is derived from an EMBL/GenBank/DDBJ whole genome shotgun (WGS) entry which is preliminary data.</text>
</comment>
<reference evidence="7 8" key="1">
    <citation type="journal article" date="2016" name="Nat. Commun.">
        <title>Thousands of microbial genomes shed light on interconnected biogeochemical processes in an aquifer system.</title>
        <authorList>
            <person name="Anantharaman K."/>
            <person name="Brown C.T."/>
            <person name="Hug L.A."/>
            <person name="Sharon I."/>
            <person name="Castelle C.J."/>
            <person name="Probst A.J."/>
            <person name="Thomas B.C."/>
            <person name="Singh A."/>
            <person name="Wilkins M.J."/>
            <person name="Karaoz U."/>
            <person name="Brodie E.L."/>
            <person name="Williams K.H."/>
            <person name="Hubbard S.S."/>
            <person name="Banfield J.F."/>
        </authorList>
    </citation>
    <scope>NUCLEOTIDE SEQUENCE [LARGE SCALE GENOMIC DNA]</scope>
</reference>
<evidence type="ECO:0000259" key="6">
    <source>
        <dbReference type="PROSITE" id="PS50830"/>
    </source>
</evidence>
<dbReference type="InterPro" id="IPR016071">
    <property type="entry name" value="Staphylococal_nuclease_OB-fold"/>
</dbReference>
<dbReference type="GO" id="GO:0004519">
    <property type="term" value="F:endonuclease activity"/>
    <property type="evidence" value="ECO:0007669"/>
    <property type="project" value="UniProtKB-KW"/>
</dbReference>
<dbReference type="EMBL" id="MFBA01000013">
    <property type="protein sequence ID" value="OGD85820.1"/>
    <property type="molecule type" value="Genomic_DNA"/>
</dbReference>
<dbReference type="Proteomes" id="UP000177069">
    <property type="component" value="Unassembled WGS sequence"/>
</dbReference>
<dbReference type="Pfam" id="PF00565">
    <property type="entry name" value="SNase"/>
    <property type="match status" value="1"/>
</dbReference>